<name>A0A813KCF4_POLGL</name>
<dbReference type="AlphaFoldDB" id="A0A813KCF4"/>
<reference evidence="1" key="1">
    <citation type="submission" date="2021-02" db="EMBL/GenBank/DDBJ databases">
        <authorList>
            <person name="Dougan E. K."/>
            <person name="Rhodes N."/>
            <person name="Thang M."/>
            <person name="Chan C."/>
        </authorList>
    </citation>
    <scope>NUCLEOTIDE SEQUENCE</scope>
</reference>
<sequence length="106" mass="12273">VVSPATWTWERETLGKDLRTLLTERRLWSREVAVAGLPCINSSRVFNWPLRRVRYGYWKLAYEEYATGHETSPYLPLTQFWAVGDTTSGTRAYSSQVFAQLQDQLA</sequence>
<organism evidence="1 2">
    <name type="scientific">Polarella glacialis</name>
    <name type="common">Dinoflagellate</name>
    <dbReference type="NCBI Taxonomy" id="89957"/>
    <lineage>
        <taxon>Eukaryota</taxon>
        <taxon>Sar</taxon>
        <taxon>Alveolata</taxon>
        <taxon>Dinophyceae</taxon>
        <taxon>Suessiales</taxon>
        <taxon>Suessiaceae</taxon>
        <taxon>Polarella</taxon>
    </lineage>
</organism>
<accession>A0A813KCF4</accession>
<proteinExistence type="predicted"/>
<feature type="non-terminal residue" evidence="1">
    <location>
        <position position="106"/>
    </location>
</feature>
<dbReference type="EMBL" id="CAJNNW010028905">
    <property type="protein sequence ID" value="CAE8698243.1"/>
    <property type="molecule type" value="Genomic_DNA"/>
</dbReference>
<dbReference type="Proteomes" id="UP000626109">
    <property type="component" value="Unassembled WGS sequence"/>
</dbReference>
<evidence type="ECO:0000313" key="1">
    <source>
        <dbReference type="EMBL" id="CAE8698243.1"/>
    </source>
</evidence>
<feature type="non-terminal residue" evidence="1">
    <location>
        <position position="1"/>
    </location>
</feature>
<gene>
    <name evidence="1" type="ORF">PGLA2088_LOCUS30633</name>
</gene>
<comment type="caution">
    <text evidence="1">The sequence shown here is derived from an EMBL/GenBank/DDBJ whole genome shotgun (WGS) entry which is preliminary data.</text>
</comment>
<evidence type="ECO:0000313" key="2">
    <source>
        <dbReference type="Proteomes" id="UP000626109"/>
    </source>
</evidence>
<protein>
    <submittedName>
        <fullName evidence="1">Uncharacterized protein</fullName>
    </submittedName>
</protein>